<protein>
    <recommendedName>
        <fullName evidence="2">Protein DPCD</fullName>
    </recommendedName>
</protein>
<accession>A0A8I6TBG6</accession>
<proteinExistence type="inferred from homology"/>
<evidence type="ECO:0000313" key="4">
    <source>
        <dbReference type="Proteomes" id="UP000494040"/>
    </source>
</evidence>
<comment type="similarity">
    <text evidence="1">Belongs to the DPCD family.</text>
</comment>
<dbReference type="EnsemblMetazoa" id="XM_014385218.1">
    <property type="protein sequence ID" value="XP_014240704.1"/>
    <property type="gene ID" value="LOC106661673"/>
</dbReference>
<evidence type="ECO:0000256" key="2">
    <source>
        <dbReference type="ARBA" id="ARBA00020330"/>
    </source>
</evidence>
<organism evidence="3 4">
    <name type="scientific">Cimex lectularius</name>
    <name type="common">Bed bug</name>
    <name type="synonym">Acanthia lectularia</name>
    <dbReference type="NCBI Taxonomy" id="79782"/>
    <lineage>
        <taxon>Eukaryota</taxon>
        <taxon>Metazoa</taxon>
        <taxon>Ecdysozoa</taxon>
        <taxon>Arthropoda</taxon>
        <taxon>Hexapoda</taxon>
        <taxon>Insecta</taxon>
        <taxon>Pterygota</taxon>
        <taxon>Neoptera</taxon>
        <taxon>Paraneoptera</taxon>
        <taxon>Hemiptera</taxon>
        <taxon>Heteroptera</taxon>
        <taxon>Panheteroptera</taxon>
        <taxon>Cimicomorpha</taxon>
        <taxon>Cimicidae</taxon>
        <taxon>Cimex</taxon>
    </lineage>
</organism>
<dbReference type="PANTHER" id="PTHR31921:SF1">
    <property type="entry name" value="PROTEIN DPCD"/>
    <property type="match status" value="1"/>
</dbReference>
<dbReference type="KEGG" id="clec:106661673"/>
<dbReference type="OrthoDB" id="10256139at2759"/>
<evidence type="ECO:0000313" key="3">
    <source>
        <dbReference type="EnsemblMetazoa" id="XP_014240704.1"/>
    </source>
</evidence>
<dbReference type="AlphaFoldDB" id="A0A8I6TBG6"/>
<keyword evidence="4" id="KW-1185">Reference proteome</keyword>
<dbReference type="Proteomes" id="UP000494040">
    <property type="component" value="Unassembled WGS sequence"/>
</dbReference>
<dbReference type="PRINTS" id="PR02065">
    <property type="entry name" value="PROTEINDPCD"/>
</dbReference>
<evidence type="ECO:0000256" key="1">
    <source>
        <dbReference type="ARBA" id="ARBA00010597"/>
    </source>
</evidence>
<sequence>MNWLNAIRAADKTAITENGNRKVHYKFQDGTEMAEEYNLETNVLVRRAWKQSNNITKKPSWVTEVGDPEPKSLLLDNSGIQEAQNSPYMLKRITRDNIEWRIRNLPYPLEVYSVTAAPEQKCLIVRTTNKKYYKKIEVQELERCGILPEQKNISFTHKFNTLIITYKKPPQVLKMERDVLHELKNVKNIDNSELPSCNPS</sequence>
<dbReference type="PANTHER" id="PTHR31921">
    <property type="entry name" value="PROTEIN DPCD"/>
    <property type="match status" value="1"/>
</dbReference>
<name>A0A8I6TBG6_CIMLE</name>
<gene>
    <name evidence="3" type="primary">106661673</name>
</gene>
<dbReference type="OMA" id="PILCEME"/>
<reference evidence="3" key="1">
    <citation type="submission" date="2022-01" db="UniProtKB">
        <authorList>
            <consortium name="EnsemblMetazoa"/>
        </authorList>
    </citation>
    <scope>IDENTIFICATION</scope>
</reference>
<dbReference type="InterPro" id="IPR026224">
    <property type="entry name" value="DPCD"/>
</dbReference>
<dbReference type="Pfam" id="PF14913">
    <property type="entry name" value="DPCD"/>
    <property type="match status" value="1"/>
</dbReference>